<dbReference type="SUPFAM" id="SSF50494">
    <property type="entry name" value="Trypsin-like serine proteases"/>
    <property type="match status" value="1"/>
</dbReference>
<dbReference type="AlphaFoldDB" id="A0AAU7QLF3"/>
<gene>
    <name evidence="2" type="ORF">ABNK63_00960</name>
</gene>
<dbReference type="RefSeq" id="WP_350016423.1">
    <property type="nucleotide sequence ID" value="NZ_CP157948.1"/>
</dbReference>
<keyword evidence="1" id="KW-0732">Signal</keyword>
<sequence>MHVMESPRRKPGFMRTACSRFALLALVSLFAAAASHAASLDPAVLPKIQAATFEVVAAKPVKDPLTYEKPLPLELLPFQERNDKYYSIGTAFALGNNRYVTAAHVLQVGIDSLWGEPALRDADGHVYAIDKIEKYSLQQDFVVFSLATQPAKAAALEADTKPSLNGVVYAVGNALGTGVVIRDGLYTSDTPEDQDGRWKWMRFSAAASPGNSGGPLLDATGKVIGIVLMKSQNENLNYALPIGRVLDAPDHVASIDQRMPYQFDVFDTTLSNTFKAEFRLPLSFADFSAAFQQRFNAYADSQLKALLAKEPERLFPRGQGSNELLHSTPSMDDFPSLITRDNDGTWSLAKKEGGKTSLPNNGYVTPGVVGRNLLFHVRRPDNVTAAALYRDPAKLMDMIARVGFLTRNVGPEQVRITSLGKPVRDTLYTDAWQRRWQVRVWPIPAENAVVMSFALPVPDGYAVLMRIAPASQEHDYLINLQALTDFFYVTYDGSLAQWQDFLKQKDLLPAAFDDIHIDIDYGHRFAYSSKRLRYAYTPALQKIDRDSMLTIGFSYFLDHGKVVWDVTDVWQAASAHDKYWSNFARVVAPSDDLNDDYKSNWSKISNRQRPFDGVPRSENDVMKISSVLAAPGQARPDVLYTVYHYAEGSHPAADMKAKLDLLLKDARVTEH</sequence>
<organism evidence="2">
    <name type="scientific">Rhodanobacter sp. IGA1.0</name>
    <dbReference type="NCBI Taxonomy" id="3158582"/>
    <lineage>
        <taxon>Bacteria</taxon>
        <taxon>Pseudomonadati</taxon>
        <taxon>Pseudomonadota</taxon>
        <taxon>Gammaproteobacteria</taxon>
        <taxon>Lysobacterales</taxon>
        <taxon>Rhodanobacteraceae</taxon>
        <taxon>Rhodanobacter</taxon>
    </lineage>
</organism>
<dbReference type="Pfam" id="PF13365">
    <property type="entry name" value="Trypsin_2"/>
    <property type="match status" value="1"/>
</dbReference>
<accession>A0AAU7QLF3</accession>
<proteinExistence type="predicted"/>
<reference evidence="2" key="1">
    <citation type="submission" date="2024-06" db="EMBL/GenBank/DDBJ databases">
        <authorList>
            <person name="Sun Y."/>
        </authorList>
    </citation>
    <scope>NUCLEOTIDE SEQUENCE</scope>
    <source>
        <strain evidence="2">IGA1.0</strain>
    </source>
</reference>
<dbReference type="InterPro" id="IPR009003">
    <property type="entry name" value="Peptidase_S1_PA"/>
</dbReference>
<dbReference type="Gene3D" id="2.40.10.120">
    <property type="match status" value="1"/>
</dbReference>
<protein>
    <submittedName>
        <fullName evidence="2">Trypsin-like peptidase domain-containing protein</fullName>
    </submittedName>
</protein>
<evidence type="ECO:0000256" key="1">
    <source>
        <dbReference type="SAM" id="SignalP"/>
    </source>
</evidence>
<feature type="signal peptide" evidence="1">
    <location>
        <begin position="1"/>
        <end position="37"/>
    </location>
</feature>
<name>A0AAU7QLF3_9GAMM</name>
<feature type="chain" id="PRO_5043862737" evidence="1">
    <location>
        <begin position="38"/>
        <end position="671"/>
    </location>
</feature>
<dbReference type="EMBL" id="CP157948">
    <property type="protein sequence ID" value="XBS90244.1"/>
    <property type="molecule type" value="Genomic_DNA"/>
</dbReference>
<evidence type="ECO:0000313" key="2">
    <source>
        <dbReference type="EMBL" id="XBS90244.1"/>
    </source>
</evidence>